<keyword evidence="5" id="KW-0812">Transmembrane</keyword>
<feature type="transmembrane region" description="Helical" evidence="5">
    <location>
        <begin position="148"/>
        <end position="168"/>
    </location>
</feature>
<name>A0ABV8V7R1_9GAMM</name>
<protein>
    <submittedName>
        <fullName evidence="7">Helix-turn-helix transcriptional regulator</fullName>
    </submittedName>
</protein>
<keyword evidence="3" id="KW-0804">Transcription</keyword>
<feature type="transmembrane region" description="Helical" evidence="5">
    <location>
        <begin position="180"/>
        <end position="204"/>
    </location>
</feature>
<reference evidence="8" key="1">
    <citation type="journal article" date="2019" name="Int. J. Syst. Evol. Microbiol.">
        <title>The Global Catalogue of Microorganisms (GCM) 10K type strain sequencing project: providing services to taxonomists for standard genome sequencing and annotation.</title>
        <authorList>
            <consortium name="The Broad Institute Genomics Platform"/>
            <consortium name="The Broad Institute Genome Sequencing Center for Infectious Disease"/>
            <person name="Wu L."/>
            <person name="Ma J."/>
        </authorList>
    </citation>
    <scope>NUCLEOTIDE SEQUENCE [LARGE SCALE GENOMIC DNA]</scope>
    <source>
        <strain evidence="8">CECT 8570</strain>
    </source>
</reference>
<dbReference type="EMBL" id="JBHSCX010000021">
    <property type="protein sequence ID" value="MFC4363951.1"/>
    <property type="molecule type" value="Genomic_DNA"/>
</dbReference>
<keyword evidence="8" id="KW-1185">Reference proteome</keyword>
<feature type="transmembrane region" description="Helical" evidence="5">
    <location>
        <begin position="58"/>
        <end position="76"/>
    </location>
</feature>
<keyword evidence="5" id="KW-1133">Transmembrane helix</keyword>
<feature type="transmembrane region" description="Helical" evidence="5">
    <location>
        <begin position="26"/>
        <end position="46"/>
    </location>
</feature>
<feature type="domain" description="HTH araC/xylS-type" evidence="6">
    <location>
        <begin position="304"/>
        <end position="413"/>
    </location>
</feature>
<evidence type="ECO:0000256" key="3">
    <source>
        <dbReference type="ARBA" id="ARBA00023163"/>
    </source>
</evidence>
<dbReference type="PROSITE" id="PS01124">
    <property type="entry name" value="HTH_ARAC_FAMILY_2"/>
    <property type="match status" value="1"/>
</dbReference>
<dbReference type="InterPro" id="IPR009057">
    <property type="entry name" value="Homeodomain-like_sf"/>
</dbReference>
<dbReference type="PANTHER" id="PTHR43280">
    <property type="entry name" value="ARAC-FAMILY TRANSCRIPTIONAL REGULATOR"/>
    <property type="match status" value="1"/>
</dbReference>
<evidence type="ECO:0000259" key="6">
    <source>
        <dbReference type="PROSITE" id="PS01124"/>
    </source>
</evidence>
<accession>A0ABV8V7R1</accession>
<evidence type="ECO:0000313" key="8">
    <source>
        <dbReference type="Proteomes" id="UP001595840"/>
    </source>
</evidence>
<dbReference type="PANTHER" id="PTHR43280:SF29">
    <property type="entry name" value="ARAC-FAMILY TRANSCRIPTIONAL REGULATOR"/>
    <property type="match status" value="1"/>
</dbReference>
<evidence type="ECO:0000256" key="4">
    <source>
        <dbReference type="SAM" id="MobiDB-lite"/>
    </source>
</evidence>
<comment type="caution">
    <text evidence="7">The sequence shown here is derived from an EMBL/GenBank/DDBJ whole genome shotgun (WGS) entry which is preliminary data.</text>
</comment>
<gene>
    <name evidence="7" type="ORF">ACFOX3_16660</name>
</gene>
<dbReference type="SUPFAM" id="SSF46689">
    <property type="entry name" value="Homeodomain-like"/>
    <property type="match status" value="1"/>
</dbReference>
<keyword evidence="5" id="KW-0472">Membrane</keyword>
<feature type="transmembrane region" description="Helical" evidence="5">
    <location>
        <begin position="115"/>
        <end position="142"/>
    </location>
</feature>
<keyword evidence="2" id="KW-0238">DNA-binding</keyword>
<evidence type="ECO:0000256" key="5">
    <source>
        <dbReference type="SAM" id="Phobius"/>
    </source>
</evidence>
<feature type="transmembrane region" description="Helical" evidence="5">
    <location>
        <begin position="82"/>
        <end position="103"/>
    </location>
</feature>
<dbReference type="Proteomes" id="UP001595840">
    <property type="component" value="Unassembled WGS sequence"/>
</dbReference>
<evidence type="ECO:0000256" key="2">
    <source>
        <dbReference type="ARBA" id="ARBA00023125"/>
    </source>
</evidence>
<dbReference type="InterPro" id="IPR020449">
    <property type="entry name" value="Tscrpt_reg_AraC-type_HTH"/>
</dbReference>
<dbReference type="Pfam" id="PF12833">
    <property type="entry name" value="HTH_18"/>
    <property type="match status" value="1"/>
</dbReference>
<dbReference type="SMART" id="SM00342">
    <property type="entry name" value="HTH_ARAC"/>
    <property type="match status" value="1"/>
</dbReference>
<dbReference type="PROSITE" id="PS00041">
    <property type="entry name" value="HTH_ARAC_FAMILY_1"/>
    <property type="match status" value="1"/>
</dbReference>
<dbReference type="InterPro" id="IPR018062">
    <property type="entry name" value="HTH_AraC-typ_CS"/>
</dbReference>
<dbReference type="RefSeq" id="WP_290263027.1">
    <property type="nucleotide sequence ID" value="NZ_JAUFQG010000004.1"/>
</dbReference>
<proteinExistence type="predicted"/>
<dbReference type="PRINTS" id="PR00032">
    <property type="entry name" value="HTHARAC"/>
</dbReference>
<feature type="transmembrane region" description="Helical" evidence="5">
    <location>
        <begin position="210"/>
        <end position="228"/>
    </location>
</feature>
<dbReference type="Gene3D" id="1.10.10.60">
    <property type="entry name" value="Homeodomain-like"/>
    <property type="match status" value="1"/>
</dbReference>
<dbReference type="InterPro" id="IPR018060">
    <property type="entry name" value="HTH_AraC"/>
</dbReference>
<organism evidence="7 8">
    <name type="scientific">Simiduia curdlanivorans</name>
    <dbReference type="NCBI Taxonomy" id="1492769"/>
    <lineage>
        <taxon>Bacteria</taxon>
        <taxon>Pseudomonadati</taxon>
        <taxon>Pseudomonadota</taxon>
        <taxon>Gammaproteobacteria</taxon>
        <taxon>Cellvibrionales</taxon>
        <taxon>Cellvibrionaceae</taxon>
        <taxon>Simiduia</taxon>
    </lineage>
</organism>
<sequence length="421" mass="47216">MPTQALIEEPIRTPTWSGGEIDLLNLLLPGVVGFAISQVLLAMLLIALSPKQSLQQGLYSLLLLTLLGFFLAPFAADGPWSIVAITLMTGIPGVFWLFSASLFDDHFSLKTWQISLVLMTVCLPLVDLLASQIGIIPAPFWVTILVDAPAVLELLLVGLAVAVIARNWRVDLVESRRDLRLWLCGVNAAYLFIILIMREVLYAYFPWLNYAQYVIAALVLLITNVMLLRPNAGLLTPDSQRYRLPRPHLPQSDHKQSPKASTDDAPIQQDTNTHIDPIDETTLSENFVAEKAPRTNEAPTEVPAEVLQQIHALMDNEHIYQDMELTMGQLAYRLKLQEYRLRKIINSGLGYRNFNDFLNSYRISEAAQRLSNTKEANIPITTIALDVGFRSISTFNKAFKSHFDTTPTAFRRTQLTTSNEN</sequence>
<evidence type="ECO:0000256" key="1">
    <source>
        <dbReference type="ARBA" id="ARBA00023015"/>
    </source>
</evidence>
<evidence type="ECO:0000313" key="7">
    <source>
        <dbReference type="EMBL" id="MFC4363951.1"/>
    </source>
</evidence>
<keyword evidence="1" id="KW-0805">Transcription regulation</keyword>
<feature type="region of interest" description="Disordered" evidence="4">
    <location>
        <begin position="239"/>
        <end position="276"/>
    </location>
</feature>